<dbReference type="GO" id="GO:0006772">
    <property type="term" value="P:thiamine metabolic process"/>
    <property type="evidence" value="ECO:0007669"/>
    <property type="project" value="InterPro"/>
</dbReference>
<dbReference type="InterPro" id="IPR007371">
    <property type="entry name" value="TPK_catalytic"/>
</dbReference>
<proteinExistence type="predicted"/>
<evidence type="ECO:0000313" key="7">
    <source>
        <dbReference type="Proteomes" id="UP000285301"/>
    </source>
</evidence>
<protein>
    <submittedName>
        <fullName evidence="6">Thiamine pyrophosphokinase 1-like isoform X2</fullName>
    </submittedName>
</protein>
<dbReference type="GO" id="GO:0004788">
    <property type="term" value="F:thiamine diphosphokinase activity"/>
    <property type="evidence" value="ECO:0007669"/>
    <property type="project" value="InterPro"/>
</dbReference>
<organism evidence="6 7">
    <name type="scientific">Dinothrombium tinctorium</name>
    <dbReference type="NCBI Taxonomy" id="1965070"/>
    <lineage>
        <taxon>Eukaryota</taxon>
        <taxon>Metazoa</taxon>
        <taxon>Ecdysozoa</taxon>
        <taxon>Arthropoda</taxon>
        <taxon>Chelicerata</taxon>
        <taxon>Arachnida</taxon>
        <taxon>Acari</taxon>
        <taxon>Acariformes</taxon>
        <taxon>Trombidiformes</taxon>
        <taxon>Prostigmata</taxon>
        <taxon>Anystina</taxon>
        <taxon>Parasitengona</taxon>
        <taxon>Trombidioidea</taxon>
        <taxon>Trombidiidae</taxon>
        <taxon>Dinothrombium</taxon>
    </lineage>
</organism>
<dbReference type="InterPro" id="IPR007373">
    <property type="entry name" value="Thiamin_PyroPKinase_B1-bd"/>
</dbReference>
<dbReference type="InterPro" id="IPR036759">
    <property type="entry name" value="TPK_catalytic_sf"/>
</dbReference>
<evidence type="ECO:0000256" key="1">
    <source>
        <dbReference type="ARBA" id="ARBA00022679"/>
    </source>
</evidence>
<dbReference type="Proteomes" id="UP000285301">
    <property type="component" value="Unassembled WGS sequence"/>
</dbReference>
<keyword evidence="3 6" id="KW-0418">Kinase</keyword>
<keyword evidence="1" id="KW-0808">Transferase</keyword>
<dbReference type="GO" id="GO:0009229">
    <property type="term" value="P:thiamine diphosphate biosynthetic process"/>
    <property type="evidence" value="ECO:0007669"/>
    <property type="project" value="InterPro"/>
</dbReference>
<keyword evidence="7" id="KW-1185">Reference proteome</keyword>
<dbReference type="FunFam" id="2.60.120.320:FF:000001">
    <property type="entry name" value="Thiamine pyrophosphokinase"/>
    <property type="match status" value="1"/>
</dbReference>
<dbReference type="Gene3D" id="3.40.50.10240">
    <property type="entry name" value="Thiamin pyrophosphokinase, catalytic domain"/>
    <property type="match status" value="1"/>
</dbReference>
<evidence type="ECO:0000259" key="5">
    <source>
        <dbReference type="SMART" id="SM00983"/>
    </source>
</evidence>
<keyword evidence="4" id="KW-0067">ATP-binding</keyword>
<dbReference type="STRING" id="1965070.A0A443QEP7"/>
<feature type="domain" description="Thiamin pyrophosphokinase thiamin-binding" evidence="5">
    <location>
        <begin position="174"/>
        <end position="239"/>
    </location>
</feature>
<dbReference type="NCBIfam" id="TIGR01378">
    <property type="entry name" value="thi_PPkinase"/>
    <property type="match status" value="1"/>
</dbReference>
<dbReference type="EMBL" id="NCKU01009082">
    <property type="protein sequence ID" value="RWS01504.1"/>
    <property type="molecule type" value="Genomic_DNA"/>
</dbReference>
<dbReference type="Gene3D" id="2.60.120.320">
    <property type="entry name" value="Thiamin pyrophosphokinase, thiamin-binding domain"/>
    <property type="match status" value="1"/>
</dbReference>
<dbReference type="AlphaFoldDB" id="A0A443QEP7"/>
<evidence type="ECO:0000313" key="6">
    <source>
        <dbReference type="EMBL" id="RWS01504.1"/>
    </source>
</evidence>
<gene>
    <name evidence="6" type="ORF">B4U79_13029</name>
</gene>
<dbReference type="PANTHER" id="PTHR13622">
    <property type="entry name" value="THIAMIN PYROPHOSPHOKINASE"/>
    <property type="match status" value="1"/>
</dbReference>
<dbReference type="SUPFAM" id="SSF63862">
    <property type="entry name" value="Thiamin pyrophosphokinase, substrate-binding domain"/>
    <property type="match status" value="1"/>
</dbReference>
<dbReference type="InterPro" id="IPR036371">
    <property type="entry name" value="TPK_B1-bd_sf"/>
</dbReference>
<evidence type="ECO:0000256" key="4">
    <source>
        <dbReference type="ARBA" id="ARBA00022840"/>
    </source>
</evidence>
<dbReference type="OrthoDB" id="25149at2759"/>
<reference evidence="6 7" key="1">
    <citation type="journal article" date="2018" name="Gigascience">
        <title>Genomes of trombidid mites reveal novel predicted allergens and laterally-transferred genes associated with secondary metabolism.</title>
        <authorList>
            <person name="Dong X."/>
            <person name="Chaisiri K."/>
            <person name="Xia D."/>
            <person name="Armstrong S.D."/>
            <person name="Fang Y."/>
            <person name="Donnelly M.J."/>
            <person name="Kadowaki T."/>
            <person name="McGarry J.W."/>
            <person name="Darby A.C."/>
            <person name="Makepeace B.L."/>
        </authorList>
    </citation>
    <scope>NUCLEOTIDE SEQUENCE [LARGE SCALE GENOMIC DNA]</scope>
    <source>
        <strain evidence="6">UoL-WK</strain>
    </source>
</reference>
<dbReference type="GO" id="GO:0005524">
    <property type="term" value="F:ATP binding"/>
    <property type="evidence" value="ECO:0007669"/>
    <property type="project" value="UniProtKB-KW"/>
</dbReference>
<comment type="caution">
    <text evidence="6">The sequence shown here is derived from an EMBL/GenBank/DDBJ whole genome shotgun (WGS) entry which is preliminary data.</text>
</comment>
<dbReference type="GO" id="GO:0016301">
    <property type="term" value="F:kinase activity"/>
    <property type="evidence" value="ECO:0007669"/>
    <property type="project" value="UniProtKB-KW"/>
</dbReference>
<accession>A0A443QEP7</accession>
<dbReference type="SMART" id="SM00983">
    <property type="entry name" value="TPK_B1_binding"/>
    <property type="match status" value="1"/>
</dbReference>
<dbReference type="CDD" id="cd07995">
    <property type="entry name" value="TPK"/>
    <property type="match status" value="1"/>
</dbReference>
<dbReference type="SUPFAM" id="SSF63999">
    <property type="entry name" value="Thiamin pyrophosphokinase, catalytic domain"/>
    <property type="match status" value="1"/>
</dbReference>
<dbReference type="GO" id="GO:0030975">
    <property type="term" value="F:thiamine binding"/>
    <property type="evidence" value="ECO:0007669"/>
    <property type="project" value="InterPro"/>
</dbReference>
<dbReference type="InterPro" id="IPR006282">
    <property type="entry name" value="Thi_PPkinase"/>
</dbReference>
<evidence type="ECO:0000256" key="2">
    <source>
        <dbReference type="ARBA" id="ARBA00022741"/>
    </source>
</evidence>
<dbReference type="Pfam" id="PF04265">
    <property type="entry name" value="TPK_B1_binding"/>
    <property type="match status" value="1"/>
</dbReference>
<evidence type="ECO:0000256" key="3">
    <source>
        <dbReference type="ARBA" id="ARBA00022777"/>
    </source>
</evidence>
<dbReference type="Pfam" id="PF04263">
    <property type="entry name" value="TPK_catalytic"/>
    <property type="match status" value="1"/>
</dbReference>
<dbReference type="PANTHER" id="PTHR13622:SF8">
    <property type="entry name" value="THIAMIN PYROPHOSPHOKINASE 1"/>
    <property type="match status" value="1"/>
</dbReference>
<sequence>MSWRPLQVVNVKNCENNYAVILLNFSLDFIEPSDENHFYHIWDNASIRIAVDGGANYLKQTFTSCKFPDIISGDFDSIKPPVLEFFKQKNVKIIETPDQNETDFTKAVKVLINEIEQSSITIDRVLVLWSSCGRIDHIMSIVNTLYQMLDYTSIPLYLYNLNASLSWILKPGVEHRIEANEKSSWCSLVPVGDACIVTTSGLRWNLNKKKLSFGSLISTSNEFDFINHKEVKVLTDKPILWSMDIPKK</sequence>
<keyword evidence="2" id="KW-0547">Nucleotide-binding</keyword>
<name>A0A443QEP7_9ACAR</name>